<accession>A0A9N8VVL1</accession>
<reference evidence="2" key="1">
    <citation type="submission" date="2021-06" db="EMBL/GenBank/DDBJ databases">
        <authorList>
            <person name="Kallberg Y."/>
            <person name="Tangrot J."/>
            <person name="Rosling A."/>
        </authorList>
    </citation>
    <scope>NUCLEOTIDE SEQUENCE</scope>
    <source>
        <strain evidence="2">CL551</strain>
    </source>
</reference>
<comment type="caution">
    <text evidence="2">The sequence shown here is derived from an EMBL/GenBank/DDBJ whole genome shotgun (WGS) entry which is preliminary data.</text>
</comment>
<gene>
    <name evidence="2" type="ORF">AMORRO_LOCUS1422</name>
</gene>
<name>A0A9N8VVL1_9GLOM</name>
<evidence type="ECO:0000313" key="2">
    <source>
        <dbReference type="EMBL" id="CAG8461580.1"/>
    </source>
</evidence>
<sequence>MDLTKKKRKVVPKSLLVREDYLGIGEAMLRKQGKVLISNNETEKSYTDKIDNRPDNENKKTVLQIKDLYKKRKMNKYEEE</sequence>
<dbReference type="EMBL" id="CAJVPV010000529">
    <property type="protein sequence ID" value="CAG8461580.1"/>
    <property type="molecule type" value="Genomic_DNA"/>
</dbReference>
<feature type="compositionally biased region" description="Basic and acidic residues" evidence="1">
    <location>
        <begin position="42"/>
        <end position="60"/>
    </location>
</feature>
<protein>
    <submittedName>
        <fullName evidence="2">18030_t:CDS:1</fullName>
    </submittedName>
</protein>
<dbReference type="AlphaFoldDB" id="A0A9N8VVL1"/>
<keyword evidence="3" id="KW-1185">Reference proteome</keyword>
<evidence type="ECO:0000313" key="3">
    <source>
        <dbReference type="Proteomes" id="UP000789342"/>
    </source>
</evidence>
<organism evidence="2 3">
    <name type="scientific">Acaulospora morrowiae</name>
    <dbReference type="NCBI Taxonomy" id="94023"/>
    <lineage>
        <taxon>Eukaryota</taxon>
        <taxon>Fungi</taxon>
        <taxon>Fungi incertae sedis</taxon>
        <taxon>Mucoromycota</taxon>
        <taxon>Glomeromycotina</taxon>
        <taxon>Glomeromycetes</taxon>
        <taxon>Diversisporales</taxon>
        <taxon>Acaulosporaceae</taxon>
        <taxon>Acaulospora</taxon>
    </lineage>
</organism>
<feature type="region of interest" description="Disordered" evidence="1">
    <location>
        <begin position="42"/>
        <end position="64"/>
    </location>
</feature>
<evidence type="ECO:0000256" key="1">
    <source>
        <dbReference type="SAM" id="MobiDB-lite"/>
    </source>
</evidence>
<proteinExistence type="predicted"/>
<dbReference type="Proteomes" id="UP000789342">
    <property type="component" value="Unassembled WGS sequence"/>
</dbReference>